<name>A0ABN2U5W0_9MICO</name>
<dbReference type="SUPFAM" id="SSF143212">
    <property type="entry name" value="Rv2632c-like"/>
    <property type="match status" value="1"/>
</dbReference>
<proteinExistence type="predicted"/>
<sequence length="179" mass="19449">MRAQVGDRIILAAEHIDEPTRDGEVLEVRGADGGPPYVVRWGDGHTGLIYPGPGSVLRVGTPGHEEPVVTPTRAGTGNGERAEHAEHAQPVHFREWQVRVSLLEAGDDTTATVVLVADSPDRLRARGSSHRSTDDTAEHEIGDEVAVARALRHLADELIEHAEHTIERRTGEEAHVRVT</sequence>
<dbReference type="InterPro" id="IPR038070">
    <property type="entry name" value="Rv2632c-like_sf"/>
</dbReference>
<dbReference type="RefSeq" id="WP_343990655.1">
    <property type="nucleotide sequence ID" value="NZ_BAAANB010000020.1"/>
</dbReference>
<dbReference type="Proteomes" id="UP001501285">
    <property type="component" value="Unassembled WGS sequence"/>
</dbReference>
<feature type="domain" description="DUF1918" evidence="1">
    <location>
        <begin position="1"/>
        <end position="55"/>
    </location>
</feature>
<protein>
    <recommendedName>
        <fullName evidence="1">DUF1918 domain-containing protein</fullName>
    </recommendedName>
</protein>
<organism evidence="2 3">
    <name type="scientific">Terrabacter terrae</name>
    <dbReference type="NCBI Taxonomy" id="318434"/>
    <lineage>
        <taxon>Bacteria</taxon>
        <taxon>Bacillati</taxon>
        <taxon>Actinomycetota</taxon>
        <taxon>Actinomycetes</taxon>
        <taxon>Micrococcales</taxon>
        <taxon>Intrasporangiaceae</taxon>
        <taxon>Terrabacter</taxon>
    </lineage>
</organism>
<dbReference type="Gene3D" id="3.30.160.240">
    <property type="entry name" value="Rv1738"/>
    <property type="match status" value="1"/>
</dbReference>
<dbReference type="InterPro" id="IPR015057">
    <property type="entry name" value="Rv2632c-like"/>
</dbReference>
<dbReference type="Pfam" id="PF08940">
    <property type="entry name" value="DUF1918"/>
    <property type="match status" value="1"/>
</dbReference>
<dbReference type="InterPro" id="IPR015035">
    <property type="entry name" value="DUF1918"/>
</dbReference>
<dbReference type="Gene3D" id="2.30.30.440">
    <property type="entry name" value="Domain of unknown function DUF1918"/>
    <property type="match status" value="1"/>
</dbReference>
<keyword evidence="3" id="KW-1185">Reference proteome</keyword>
<comment type="caution">
    <text evidence="2">The sequence shown here is derived from an EMBL/GenBank/DDBJ whole genome shotgun (WGS) entry which is preliminary data.</text>
</comment>
<evidence type="ECO:0000313" key="3">
    <source>
        <dbReference type="Proteomes" id="UP001501285"/>
    </source>
</evidence>
<gene>
    <name evidence="2" type="ORF">GCM10009740_19270</name>
</gene>
<evidence type="ECO:0000313" key="2">
    <source>
        <dbReference type="EMBL" id="GAA2029750.1"/>
    </source>
</evidence>
<dbReference type="SUPFAM" id="SSF50118">
    <property type="entry name" value="Cell growth inhibitor/plasmid maintenance toxic component"/>
    <property type="match status" value="1"/>
</dbReference>
<reference evidence="2 3" key="1">
    <citation type="journal article" date="2019" name="Int. J. Syst. Evol. Microbiol.">
        <title>The Global Catalogue of Microorganisms (GCM) 10K type strain sequencing project: providing services to taxonomists for standard genome sequencing and annotation.</title>
        <authorList>
            <consortium name="The Broad Institute Genomics Platform"/>
            <consortium name="The Broad Institute Genome Sequencing Center for Infectious Disease"/>
            <person name="Wu L."/>
            <person name="Ma J."/>
        </authorList>
    </citation>
    <scope>NUCLEOTIDE SEQUENCE [LARGE SCALE GENOMIC DNA]</scope>
    <source>
        <strain evidence="2 3">JCM 14283</strain>
    </source>
</reference>
<accession>A0ABN2U5W0</accession>
<dbReference type="Pfam" id="PF08962">
    <property type="entry name" value="Rv2632c-like"/>
    <property type="match status" value="1"/>
</dbReference>
<evidence type="ECO:0000259" key="1">
    <source>
        <dbReference type="Pfam" id="PF08940"/>
    </source>
</evidence>
<dbReference type="EMBL" id="BAAANB010000020">
    <property type="protein sequence ID" value="GAA2029750.1"/>
    <property type="molecule type" value="Genomic_DNA"/>
</dbReference>